<sequence length="60" mass="7415">MDEEDLREDNRWVRLTGTRIFMRHQEQRVKAVTGEHHEKTVKMKLHVLRMIRSFDVWKLP</sequence>
<organism evidence="1 2">
    <name type="scientific">Trichuris suis</name>
    <name type="common">pig whipworm</name>
    <dbReference type="NCBI Taxonomy" id="68888"/>
    <lineage>
        <taxon>Eukaryota</taxon>
        <taxon>Metazoa</taxon>
        <taxon>Ecdysozoa</taxon>
        <taxon>Nematoda</taxon>
        <taxon>Enoplea</taxon>
        <taxon>Dorylaimia</taxon>
        <taxon>Trichinellida</taxon>
        <taxon>Trichuridae</taxon>
        <taxon>Trichuris</taxon>
    </lineage>
</organism>
<proteinExistence type="predicted"/>
<name>A0A085LN36_9BILA</name>
<keyword evidence="2" id="KW-1185">Reference proteome</keyword>
<evidence type="ECO:0000313" key="1">
    <source>
        <dbReference type="EMBL" id="KFD46382.1"/>
    </source>
</evidence>
<protein>
    <submittedName>
        <fullName evidence="1">Uncharacterized protein</fullName>
    </submittedName>
</protein>
<evidence type="ECO:0000313" key="2">
    <source>
        <dbReference type="Proteomes" id="UP000030764"/>
    </source>
</evidence>
<dbReference type="EMBL" id="KL363375">
    <property type="protein sequence ID" value="KFD46382.1"/>
    <property type="molecule type" value="Genomic_DNA"/>
</dbReference>
<dbReference type="AlphaFoldDB" id="A0A085LN36"/>
<reference evidence="1 2" key="1">
    <citation type="journal article" date="2014" name="Nat. Genet.">
        <title>Genome and transcriptome of the porcine whipworm Trichuris suis.</title>
        <authorList>
            <person name="Jex A.R."/>
            <person name="Nejsum P."/>
            <person name="Schwarz E.M."/>
            <person name="Hu L."/>
            <person name="Young N.D."/>
            <person name="Hall R.S."/>
            <person name="Korhonen P.K."/>
            <person name="Liao S."/>
            <person name="Thamsborg S."/>
            <person name="Xia J."/>
            <person name="Xu P."/>
            <person name="Wang S."/>
            <person name="Scheerlinck J.P."/>
            <person name="Hofmann A."/>
            <person name="Sternberg P.W."/>
            <person name="Wang J."/>
            <person name="Gasser R.B."/>
        </authorList>
    </citation>
    <scope>NUCLEOTIDE SEQUENCE [LARGE SCALE GENOMIC DNA]</scope>
    <source>
        <strain evidence="1">DCEP-RM93M</strain>
    </source>
</reference>
<gene>
    <name evidence="1" type="ORF">M513_12753</name>
</gene>
<dbReference type="Proteomes" id="UP000030764">
    <property type="component" value="Unassembled WGS sequence"/>
</dbReference>
<accession>A0A085LN36</accession>